<dbReference type="AlphaFoldDB" id="A0A0D0CNF8"/>
<feature type="compositionally biased region" description="Basic and acidic residues" evidence="1">
    <location>
        <begin position="85"/>
        <end position="94"/>
    </location>
</feature>
<protein>
    <submittedName>
        <fullName evidence="2">Uncharacterized protein</fullName>
    </submittedName>
</protein>
<sequence>MDTGPAASTSSAHACHRKDQKIKEALAAEKEDNSIKQKKQAATDSSGDESYSDGSGSEESNESTDDNHNIEITNEELVGSLPSKTDSKASDRCSRGKASAQRKKKTLPKDMNNQDPHNSQPTPAIHSKKALKRAANPIWLFYSKTTVDSPTAGSKYFKCYLALKNHICAGFPNHWCMFLMLNQPNALPASAEEIEIAQGKKDMLPELACKYQSKVEQTEGNIVNAFNKQVAAVQEPWNQPHFEELLAKWVAACDQPFTAVADPEFQNLLGYVHLHSGCML</sequence>
<dbReference type="HOGENOM" id="CLU_055644_0_0_1"/>
<feature type="compositionally biased region" description="Polar residues" evidence="1">
    <location>
        <begin position="111"/>
        <end position="122"/>
    </location>
</feature>
<keyword evidence="3" id="KW-1185">Reference proteome</keyword>
<evidence type="ECO:0000256" key="1">
    <source>
        <dbReference type="SAM" id="MobiDB-lite"/>
    </source>
</evidence>
<evidence type="ECO:0000313" key="3">
    <source>
        <dbReference type="Proteomes" id="UP000053593"/>
    </source>
</evidence>
<proteinExistence type="predicted"/>
<evidence type="ECO:0000313" key="2">
    <source>
        <dbReference type="EMBL" id="KIK60257.1"/>
    </source>
</evidence>
<reference evidence="2 3" key="1">
    <citation type="submission" date="2014-04" db="EMBL/GenBank/DDBJ databases">
        <title>Evolutionary Origins and Diversification of the Mycorrhizal Mutualists.</title>
        <authorList>
            <consortium name="DOE Joint Genome Institute"/>
            <consortium name="Mycorrhizal Genomics Consortium"/>
            <person name="Kohler A."/>
            <person name="Kuo A."/>
            <person name="Nagy L.G."/>
            <person name="Floudas D."/>
            <person name="Copeland A."/>
            <person name="Barry K.W."/>
            <person name="Cichocki N."/>
            <person name="Veneault-Fourrey C."/>
            <person name="LaButti K."/>
            <person name="Lindquist E.A."/>
            <person name="Lipzen A."/>
            <person name="Lundell T."/>
            <person name="Morin E."/>
            <person name="Murat C."/>
            <person name="Riley R."/>
            <person name="Ohm R."/>
            <person name="Sun H."/>
            <person name="Tunlid A."/>
            <person name="Henrissat B."/>
            <person name="Grigoriev I.V."/>
            <person name="Hibbett D.S."/>
            <person name="Martin F."/>
        </authorList>
    </citation>
    <scope>NUCLEOTIDE SEQUENCE [LARGE SCALE GENOMIC DNA]</scope>
    <source>
        <strain evidence="2 3">FD-317 M1</strain>
    </source>
</reference>
<organism evidence="2 3">
    <name type="scientific">Collybiopsis luxurians FD-317 M1</name>
    <dbReference type="NCBI Taxonomy" id="944289"/>
    <lineage>
        <taxon>Eukaryota</taxon>
        <taxon>Fungi</taxon>
        <taxon>Dikarya</taxon>
        <taxon>Basidiomycota</taxon>
        <taxon>Agaricomycotina</taxon>
        <taxon>Agaricomycetes</taxon>
        <taxon>Agaricomycetidae</taxon>
        <taxon>Agaricales</taxon>
        <taxon>Marasmiineae</taxon>
        <taxon>Omphalotaceae</taxon>
        <taxon>Collybiopsis</taxon>
        <taxon>Collybiopsis luxurians</taxon>
    </lineage>
</organism>
<feature type="compositionally biased region" description="Basic and acidic residues" evidence="1">
    <location>
        <begin position="21"/>
        <end position="35"/>
    </location>
</feature>
<feature type="region of interest" description="Disordered" evidence="1">
    <location>
        <begin position="1"/>
        <end position="129"/>
    </location>
</feature>
<accession>A0A0D0CNF8</accession>
<feature type="compositionally biased region" description="Polar residues" evidence="1">
    <location>
        <begin position="1"/>
        <end position="12"/>
    </location>
</feature>
<gene>
    <name evidence="2" type="ORF">GYMLUDRAFT_244683</name>
</gene>
<dbReference type="Proteomes" id="UP000053593">
    <property type="component" value="Unassembled WGS sequence"/>
</dbReference>
<dbReference type="EMBL" id="KN834776">
    <property type="protein sequence ID" value="KIK60257.1"/>
    <property type="molecule type" value="Genomic_DNA"/>
</dbReference>
<dbReference type="OrthoDB" id="3259181at2759"/>
<name>A0A0D0CNF8_9AGAR</name>